<dbReference type="Gene3D" id="1.25.10.10">
    <property type="entry name" value="Leucine-rich Repeat Variant"/>
    <property type="match status" value="1"/>
</dbReference>
<protein>
    <submittedName>
        <fullName evidence="1">Uncharacterized protein</fullName>
    </submittedName>
</protein>
<dbReference type="SUPFAM" id="SSF48371">
    <property type="entry name" value="ARM repeat"/>
    <property type="match status" value="1"/>
</dbReference>
<dbReference type="Proteomes" id="UP001146120">
    <property type="component" value="Unassembled WGS sequence"/>
</dbReference>
<reference evidence="1" key="2">
    <citation type="journal article" date="2023" name="Microbiol Resour">
        <title>Decontamination and Annotation of the Draft Genome Sequence of the Oomycete Lagenidium giganteum ARSEF 373.</title>
        <authorList>
            <person name="Morgan W.R."/>
            <person name="Tartar A."/>
        </authorList>
    </citation>
    <scope>NUCLEOTIDE SEQUENCE</scope>
    <source>
        <strain evidence="1">ARSEF 373</strain>
    </source>
</reference>
<sequence length="175" mass="19150">MSVFPLSTIRIAHILAQTHPSTMKSTIVPSELCDALVEACSTYKANHKTQTPFLGALNVITSLASPHSTQLSKQSVKELIRLLRSKFSDLDATVQLIHLCARLLSNPVTRTDLIDQGLLQVISKTVYQQPKLKNSAAVAQILHNIAHELDASRNLSILEALSNLSEQVSTSDMHC</sequence>
<proteinExistence type="predicted"/>
<dbReference type="InterPro" id="IPR016024">
    <property type="entry name" value="ARM-type_fold"/>
</dbReference>
<gene>
    <name evidence="1" type="ORF">N0F65_007215</name>
</gene>
<dbReference type="InterPro" id="IPR011989">
    <property type="entry name" value="ARM-like"/>
</dbReference>
<comment type="caution">
    <text evidence="1">The sequence shown here is derived from an EMBL/GenBank/DDBJ whole genome shotgun (WGS) entry which is preliminary data.</text>
</comment>
<dbReference type="EMBL" id="DAKRPA010000032">
    <property type="protein sequence ID" value="DBA02396.1"/>
    <property type="molecule type" value="Genomic_DNA"/>
</dbReference>
<accession>A0AAV2Z4V3</accession>
<evidence type="ECO:0000313" key="1">
    <source>
        <dbReference type="EMBL" id="DBA02396.1"/>
    </source>
</evidence>
<dbReference type="AlphaFoldDB" id="A0AAV2Z4V3"/>
<keyword evidence="2" id="KW-1185">Reference proteome</keyword>
<organism evidence="1 2">
    <name type="scientific">Lagenidium giganteum</name>
    <dbReference type="NCBI Taxonomy" id="4803"/>
    <lineage>
        <taxon>Eukaryota</taxon>
        <taxon>Sar</taxon>
        <taxon>Stramenopiles</taxon>
        <taxon>Oomycota</taxon>
        <taxon>Peronosporomycetes</taxon>
        <taxon>Pythiales</taxon>
        <taxon>Pythiaceae</taxon>
    </lineage>
</organism>
<reference evidence="1" key="1">
    <citation type="submission" date="2022-11" db="EMBL/GenBank/DDBJ databases">
        <authorList>
            <person name="Morgan W.R."/>
            <person name="Tartar A."/>
        </authorList>
    </citation>
    <scope>NUCLEOTIDE SEQUENCE</scope>
    <source>
        <strain evidence="1">ARSEF 373</strain>
    </source>
</reference>
<name>A0AAV2Z4V3_9STRA</name>
<evidence type="ECO:0000313" key="2">
    <source>
        <dbReference type="Proteomes" id="UP001146120"/>
    </source>
</evidence>